<evidence type="ECO:0000313" key="3">
    <source>
        <dbReference type="Proteomes" id="UP000616499"/>
    </source>
</evidence>
<name>A0ABQ2GZY0_9PSED</name>
<dbReference type="InterPro" id="IPR043504">
    <property type="entry name" value="Peptidase_S1_PA_chymotrypsin"/>
</dbReference>
<accession>A0ABQ2GZY0</accession>
<feature type="domain" description="DUF4214" evidence="1">
    <location>
        <begin position="326"/>
        <end position="393"/>
    </location>
</feature>
<dbReference type="Gene3D" id="2.40.10.10">
    <property type="entry name" value="Trypsin-like serine proteases"/>
    <property type="match status" value="2"/>
</dbReference>
<keyword evidence="3" id="KW-1185">Reference proteome</keyword>
<dbReference type="SUPFAM" id="SSF50494">
    <property type="entry name" value="Trypsin-like serine proteases"/>
    <property type="match status" value="1"/>
</dbReference>
<gene>
    <name evidence="2" type="ORF">GCM10009425_36390</name>
</gene>
<feature type="domain" description="DUF4214" evidence="1">
    <location>
        <begin position="545"/>
        <end position="611"/>
    </location>
</feature>
<protein>
    <submittedName>
        <fullName evidence="2">Serralysin</fullName>
    </submittedName>
</protein>
<dbReference type="InterPro" id="IPR038255">
    <property type="entry name" value="PBS_linker_sf"/>
</dbReference>
<dbReference type="Pfam" id="PF13946">
    <property type="entry name" value="DUF4214"/>
    <property type="match status" value="2"/>
</dbReference>
<dbReference type="InterPro" id="IPR025282">
    <property type="entry name" value="DUF4214"/>
</dbReference>
<dbReference type="InterPro" id="IPR009003">
    <property type="entry name" value="Peptidase_S1_PA"/>
</dbReference>
<comment type="caution">
    <text evidence="2">The sequence shown here is derived from an EMBL/GenBank/DDBJ whole genome shotgun (WGS) entry which is preliminary data.</text>
</comment>
<organism evidence="2 3">
    <name type="scientific">Pseudomonas asuensis</name>
    <dbReference type="NCBI Taxonomy" id="1825787"/>
    <lineage>
        <taxon>Bacteria</taxon>
        <taxon>Pseudomonadati</taxon>
        <taxon>Pseudomonadota</taxon>
        <taxon>Gammaproteobacteria</taxon>
        <taxon>Pseudomonadales</taxon>
        <taxon>Pseudomonadaceae</taxon>
        <taxon>Pseudomonas</taxon>
    </lineage>
</organism>
<reference evidence="3" key="1">
    <citation type="journal article" date="2019" name="Int. J. Syst. Evol. Microbiol.">
        <title>The Global Catalogue of Microorganisms (GCM) 10K type strain sequencing project: providing services to taxonomists for standard genome sequencing and annotation.</title>
        <authorList>
            <consortium name="The Broad Institute Genomics Platform"/>
            <consortium name="The Broad Institute Genome Sequencing Center for Infectious Disease"/>
            <person name="Wu L."/>
            <person name="Ma J."/>
        </authorList>
    </citation>
    <scope>NUCLEOTIDE SEQUENCE [LARGE SCALE GENOMIC DNA]</scope>
    <source>
        <strain evidence="3">JCM 13501</strain>
    </source>
</reference>
<proteinExistence type="predicted"/>
<evidence type="ECO:0000259" key="1">
    <source>
        <dbReference type="Pfam" id="PF13946"/>
    </source>
</evidence>
<dbReference type="Gene3D" id="1.10.3130.20">
    <property type="entry name" value="Phycobilisome linker domain"/>
    <property type="match status" value="2"/>
</dbReference>
<evidence type="ECO:0000313" key="2">
    <source>
        <dbReference type="EMBL" id="GGM22287.1"/>
    </source>
</evidence>
<dbReference type="Proteomes" id="UP000616499">
    <property type="component" value="Unassembled WGS sequence"/>
</dbReference>
<dbReference type="EMBL" id="BMNW01000008">
    <property type="protein sequence ID" value="GGM22287.1"/>
    <property type="molecule type" value="Genomic_DNA"/>
</dbReference>
<sequence>MHTVYDSAHGGWASQVMVTPGAFVNDSTYSFSAPFGTYSASNWIGYTSSQDPEGDHRLTLEEASVDLAIIGLNVNLGSLTGILDTSFTSINNFQGTVLGYPAQGTGLMEDTGSASSIYNSLYGLDVYRLNVALGAGASGGPLLDYSGGGSPVIRGVLSTGSDYFSNYAGLSGALKQNWYNQTSASNDIYLSENAYRPIGQGITSGSEHSDLFYELNLSFDNNGISEVYGYNGGDIIKLGLDSSYYQYYMDRTDPNAVILFNTYNETFISLHDINALVYQDKTVYVLTEEQAKIARLYTVFDRAPDYDGLNNWLTSYAHGTSFNTIANSFSQSQEFALRYNAVDNLGFAGQLYSIILGRQGDDAGIANWTNALNNGLTRGDAMIQFTNSAENKAITEGPSGFINIVGNNAWADTDSVIQKGYALGTSYADHLYESSIVLNDQNFSDIRTSRGGDVFHLNGVSTDYLRQVDNSDSSVLHLTNNTTNATFNLNDINMLSFKDKDVYVLSEEQAQIARLYTVFDRTPDYNGLQNWLNASSHGMSFNTIANSFSQSQEFALRYNAVDNYGFANQLYNIILGRQGDTAGLATWTNALDHGMTRGDAMIQFTNSTENHLITEGSAGFIQIVGQSEWV</sequence>